<evidence type="ECO:0000313" key="1">
    <source>
        <dbReference type="EMBL" id="VDN34977.1"/>
    </source>
</evidence>
<evidence type="ECO:0000313" key="3">
    <source>
        <dbReference type="WBParaSite" id="GPUH_0001998001-mRNA-1"/>
    </source>
</evidence>
<evidence type="ECO:0000313" key="2">
    <source>
        <dbReference type="Proteomes" id="UP000271098"/>
    </source>
</evidence>
<dbReference type="OrthoDB" id="5842769at2759"/>
<dbReference type="Proteomes" id="UP000271098">
    <property type="component" value="Unassembled WGS sequence"/>
</dbReference>
<keyword evidence="2" id="KW-1185">Reference proteome</keyword>
<reference evidence="1 2" key="2">
    <citation type="submission" date="2018-11" db="EMBL/GenBank/DDBJ databases">
        <authorList>
            <consortium name="Pathogen Informatics"/>
        </authorList>
    </citation>
    <scope>NUCLEOTIDE SEQUENCE [LARGE SCALE GENOMIC DNA]</scope>
</reference>
<name>A0A183EG64_9BILA</name>
<dbReference type="AlphaFoldDB" id="A0A183EG64"/>
<accession>A0A183EG64</accession>
<reference evidence="3" key="1">
    <citation type="submission" date="2016-06" db="UniProtKB">
        <authorList>
            <consortium name="WormBaseParasite"/>
        </authorList>
    </citation>
    <scope>IDENTIFICATION</scope>
</reference>
<organism evidence="3">
    <name type="scientific">Gongylonema pulchrum</name>
    <dbReference type="NCBI Taxonomy" id="637853"/>
    <lineage>
        <taxon>Eukaryota</taxon>
        <taxon>Metazoa</taxon>
        <taxon>Ecdysozoa</taxon>
        <taxon>Nematoda</taxon>
        <taxon>Chromadorea</taxon>
        <taxon>Rhabditida</taxon>
        <taxon>Spirurina</taxon>
        <taxon>Spiruromorpha</taxon>
        <taxon>Spiruroidea</taxon>
        <taxon>Gongylonematidae</taxon>
        <taxon>Gongylonema</taxon>
    </lineage>
</organism>
<gene>
    <name evidence="1" type="ORF">GPUH_LOCUS19956</name>
</gene>
<protein>
    <submittedName>
        <fullName evidence="3">Mediator of RNA polymerase II transcription subunit 18</fullName>
    </submittedName>
</protein>
<dbReference type="WBParaSite" id="GPUH_0001998001-mRNA-1">
    <property type="protein sequence ID" value="GPUH_0001998001-mRNA-1"/>
    <property type="gene ID" value="GPUH_0001998001"/>
</dbReference>
<dbReference type="EMBL" id="UYRT01089485">
    <property type="protein sequence ID" value="VDN34977.1"/>
    <property type="molecule type" value="Genomic_DNA"/>
</dbReference>
<proteinExistence type="predicted"/>
<sequence>MVAAVVNHTITLNPAPEMKSSDAYTLLVSAVLPQECQRLKLLPEVTRYAVHLQFNSLKKKASAPANARESMLILALEGDVTEDDEVPDDREMTLPKSMYEQTFRLNGRQMKLQCQLVDEKTGYGATVSDIATLMTAAARNIFNEFGFRSVENEQMSKHHVKYGNLSGYYERSVLDNSKLFVNHTILNASNCVTNLTLKQMAGVEALLWSLPILAQYTPKFRIFKYFEIFLNETNIPPSGR</sequence>